<evidence type="ECO:0000256" key="7">
    <source>
        <dbReference type="ARBA" id="ARBA00023065"/>
    </source>
</evidence>
<evidence type="ECO:0000256" key="4">
    <source>
        <dbReference type="ARBA" id="ARBA00022842"/>
    </source>
</evidence>
<feature type="site" description="Determinant of potassium independence" evidence="9">
    <location>
        <position position="464"/>
    </location>
</feature>
<keyword evidence="11" id="KW-1185">Reference proteome</keyword>
<protein>
    <recommendedName>
        <fullName evidence="9">K(+)-insensitive pyrophosphate-energized proton pump</fullName>
        <ecNumber evidence="9">7.1.3.1</ecNumber>
    </recommendedName>
    <alternativeName>
        <fullName evidence="9">Membrane-bound proton-translocating pyrophosphatase</fullName>
    </alternativeName>
    <alternativeName>
        <fullName evidence="9">Pyrophosphate-energized inorganic pyrophosphatase</fullName>
        <shortName evidence="9">H(+)-PPase</shortName>
    </alternativeName>
</protein>
<dbReference type="OrthoDB" id="9808652at2"/>
<proteinExistence type="inferred from homology"/>
<comment type="caution">
    <text evidence="9">Lacks conserved residue(s) required for the propagation of feature annotation.</text>
</comment>
<evidence type="ECO:0000256" key="8">
    <source>
        <dbReference type="ARBA" id="ARBA00023136"/>
    </source>
</evidence>
<accession>A1ATG4</accession>
<evidence type="ECO:0000256" key="5">
    <source>
        <dbReference type="ARBA" id="ARBA00022967"/>
    </source>
</evidence>
<keyword evidence="7 9" id="KW-0406">Ion transport</keyword>
<keyword evidence="3 9" id="KW-0812">Transmembrane</keyword>
<dbReference type="GO" id="GO:0012505">
    <property type="term" value="C:endomembrane system"/>
    <property type="evidence" value="ECO:0007669"/>
    <property type="project" value="UniProtKB-SubCell"/>
</dbReference>
<feature type="transmembrane region" description="Helical" evidence="9">
    <location>
        <begin position="573"/>
        <end position="592"/>
    </location>
</feature>
<dbReference type="NCBIfam" id="TIGR01104">
    <property type="entry name" value="V_PPase"/>
    <property type="match status" value="1"/>
</dbReference>
<feature type="transmembrane region" description="Helical" evidence="9">
    <location>
        <begin position="56"/>
        <end position="76"/>
    </location>
</feature>
<feature type="transmembrane region" description="Helical" evidence="9">
    <location>
        <begin position="82"/>
        <end position="105"/>
    </location>
</feature>
<dbReference type="NCBIfam" id="NF001951">
    <property type="entry name" value="PRK00733.1-2"/>
    <property type="match status" value="1"/>
</dbReference>
<keyword evidence="4 9" id="KW-0460">Magnesium</keyword>
<dbReference type="Pfam" id="PF03030">
    <property type="entry name" value="H_PPase"/>
    <property type="match status" value="1"/>
</dbReference>
<feature type="transmembrane region" description="Helical" evidence="9">
    <location>
        <begin position="375"/>
        <end position="399"/>
    </location>
</feature>
<keyword evidence="2 9" id="KW-0813">Transport</keyword>
<organism evidence="10 11">
    <name type="scientific">Pelobacter propionicus (strain DSM 2379 / NBRC 103807 / OttBd1)</name>
    <dbReference type="NCBI Taxonomy" id="338966"/>
    <lineage>
        <taxon>Bacteria</taxon>
        <taxon>Pseudomonadati</taxon>
        <taxon>Thermodesulfobacteriota</taxon>
        <taxon>Desulfuromonadia</taxon>
        <taxon>Desulfuromonadales</taxon>
        <taxon>Desulfuromonadaceae</taxon>
        <taxon>Pelobacter</taxon>
    </lineage>
</organism>
<dbReference type="eggNOG" id="COG3808">
    <property type="taxonomic scope" value="Bacteria"/>
</dbReference>
<name>A1ATG4_PELPD</name>
<evidence type="ECO:0000256" key="3">
    <source>
        <dbReference type="ARBA" id="ARBA00022692"/>
    </source>
</evidence>
<dbReference type="RefSeq" id="WP_011736870.1">
    <property type="nucleotide sequence ID" value="NC_008609.1"/>
</dbReference>
<feature type="transmembrane region" description="Helical" evidence="9">
    <location>
        <begin position="599"/>
        <end position="621"/>
    </location>
</feature>
<dbReference type="PIRSF" id="PIRSF001265">
    <property type="entry name" value="H+-PPase"/>
    <property type="match status" value="1"/>
</dbReference>
<dbReference type="GO" id="GO:0000287">
    <property type="term" value="F:magnesium ion binding"/>
    <property type="evidence" value="ECO:0007669"/>
    <property type="project" value="UniProtKB-UniRule"/>
</dbReference>
<feature type="transmembrane region" description="Helical" evidence="9">
    <location>
        <begin position="233"/>
        <end position="251"/>
    </location>
</feature>
<dbReference type="NCBIfam" id="NF001953">
    <property type="entry name" value="PRK00733.2-1"/>
    <property type="match status" value="1"/>
</dbReference>
<dbReference type="GO" id="GO:0009678">
    <property type="term" value="F:diphosphate hydrolysis-driven proton transmembrane transporter activity"/>
    <property type="evidence" value="ECO:0007669"/>
    <property type="project" value="UniProtKB-UniRule"/>
</dbReference>
<dbReference type="HOGENOM" id="CLU_008743_3_1_7"/>
<dbReference type="GO" id="GO:0004427">
    <property type="term" value="F:inorganic diphosphate phosphatase activity"/>
    <property type="evidence" value="ECO:0007669"/>
    <property type="project" value="UniProtKB-UniRule"/>
</dbReference>
<feature type="transmembrane region" description="Helical" evidence="9">
    <location>
        <begin position="329"/>
        <end position="354"/>
    </location>
</feature>
<dbReference type="InterPro" id="IPR004131">
    <property type="entry name" value="PPase-energised_H-pump"/>
</dbReference>
<keyword evidence="5 9" id="KW-1278">Translocase</keyword>
<feature type="transmembrane region" description="Helical" evidence="9">
    <location>
        <begin position="405"/>
        <end position="425"/>
    </location>
</feature>
<feature type="transmembrane region" description="Helical" evidence="9">
    <location>
        <begin position="505"/>
        <end position="522"/>
    </location>
</feature>
<evidence type="ECO:0000313" key="11">
    <source>
        <dbReference type="Proteomes" id="UP000006732"/>
    </source>
</evidence>
<dbReference type="EC" id="7.1.3.1" evidence="9"/>
<dbReference type="AlphaFoldDB" id="A1ATG4"/>
<comment type="function">
    <text evidence="9">Proton pump that utilizes the energy of pyrophosphate hydrolysis as the driving force for proton movement across the membrane. Generates a proton motive force.</text>
</comment>
<keyword evidence="9" id="KW-1003">Cell membrane</keyword>
<evidence type="ECO:0000313" key="10">
    <source>
        <dbReference type="EMBL" id="ABL00635.1"/>
    </source>
</evidence>
<comment type="similarity">
    <text evidence="9">Belongs to the H(+)-translocating pyrophosphatase (TC 3.A.10) family. K(+)-insensitive subfamily.</text>
</comment>
<comment type="subcellular location">
    <subcellularLocation>
        <location evidence="9">Cell inner membrane</location>
        <topology evidence="9">Multi-pass membrane protein</topology>
    </subcellularLocation>
    <subcellularLocation>
        <location evidence="1">Endomembrane system</location>
        <topology evidence="1">Multi-pass membrane protein</topology>
    </subcellularLocation>
</comment>
<keyword evidence="9" id="KW-0997">Cell inner membrane</keyword>
<keyword evidence="6 9" id="KW-1133">Transmembrane helix</keyword>
<comment type="catalytic activity">
    <reaction evidence="9">
        <text>diphosphate + H2O + H(+)(in) = 2 phosphate + 2 H(+)(out)</text>
        <dbReference type="Rhea" id="RHEA:13973"/>
        <dbReference type="ChEBI" id="CHEBI:15377"/>
        <dbReference type="ChEBI" id="CHEBI:15378"/>
        <dbReference type="ChEBI" id="CHEBI:33019"/>
        <dbReference type="ChEBI" id="CHEBI:43474"/>
        <dbReference type="EC" id="7.1.3.1"/>
    </reaction>
</comment>
<evidence type="ECO:0000256" key="6">
    <source>
        <dbReference type="ARBA" id="ARBA00022989"/>
    </source>
</evidence>
<keyword evidence="10" id="KW-0378">Hydrolase</keyword>
<dbReference type="GO" id="GO:0005886">
    <property type="term" value="C:plasma membrane"/>
    <property type="evidence" value="ECO:0007669"/>
    <property type="project" value="UniProtKB-SubCell"/>
</dbReference>
<feature type="transmembrane region" description="Helical" evidence="9">
    <location>
        <begin position="257"/>
        <end position="279"/>
    </location>
</feature>
<gene>
    <name evidence="9" type="primary">hppA</name>
    <name evidence="10" type="ordered locus">Ppro_3037</name>
</gene>
<dbReference type="EMBL" id="CP000482">
    <property type="protein sequence ID" value="ABL00635.1"/>
    <property type="molecule type" value="Genomic_DNA"/>
</dbReference>
<dbReference type="STRING" id="338966.Ppro_3037"/>
<evidence type="ECO:0000256" key="2">
    <source>
        <dbReference type="ARBA" id="ARBA00022448"/>
    </source>
</evidence>
<feature type="transmembrane region" description="Helical" evidence="9">
    <location>
        <begin position="6"/>
        <end position="28"/>
    </location>
</feature>
<feature type="transmembrane region" description="Helical" evidence="9">
    <location>
        <begin position="126"/>
        <end position="148"/>
    </location>
</feature>
<evidence type="ECO:0000256" key="9">
    <source>
        <dbReference type="HAMAP-Rule" id="MF_01129"/>
    </source>
</evidence>
<dbReference type="Proteomes" id="UP000006732">
    <property type="component" value="Chromosome"/>
</dbReference>
<comment type="cofactor">
    <cofactor evidence="9">
        <name>Mg(2+)</name>
        <dbReference type="ChEBI" id="CHEBI:18420"/>
    </cofactor>
</comment>
<dbReference type="KEGG" id="ppd:Ppro_3037"/>
<dbReference type="PANTHER" id="PTHR31998">
    <property type="entry name" value="K(+)-INSENSITIVE PYROPHOSPHATE-ENERGIZED PROTON PUMP"/>
    <property type="match status" value="1"/>
</dbReference>
<feature type="transmembrane region" description="Helical" evidence="9">
    <location>
        <begin position="160"/>
        <end position="178"/>
    </location>
</feature>
<comment type="subunit">
    <text evidence="9">Homodimer.</text>
</comment>
<dbReference type="HAMAP" id="MF_01129">
    <property type="entry name" value="PPase_energized_pump"/>
    <property type="match status" value="1"/>
</dbReference>
<sequence>MEQYAVIFALACAVAAVAYGLVSAQWILGLPQGNERMRQIAAAIQEGAGAYMKRQYTIISVVGVVMFIALFASLGWKTAVGFAVGALFSGLTGFIGMFVSVRANVRTTEAAKSGIEKALNVAFKGGAITGMLVVGLGLLGVAGYYMFLQQVMPDAPVKDVVSQLVGLGFGGSLISIFARLGGGIFTKGADVGADLVGKVEAGIPEDDPRNPAVIADNVGDNVGDCAGMAADLFETYAVTLIAAMLLGAIAFNSNPGAVSYPLILGGVSIIASIIGTFFVKLGASKKIMPALYKGLIVSGLLACVAFYFITVQMFPQGLTNAEGTTFTAVNLFITSVVGLVVTGAIFWITEYYTATEYAPVRHIAQASTTGHGTNVIAGLGVSMKATALPVIVIAAGIVISFECAGVYGIAIAAVSMLSLTGIVVAMDAYGPITDNAGGIAEMAELDKSVRDVTDPLDAVGNTTKAVTKGYAIGSAGLAAVILFTSYVDELKLAGKSITFDLSDPYIIVGLFIGGMLPYYFAAQCMEAVGKAGGAVVIEVRRQFREIKGIMQGTGKPDYASCVDIVTKTALKEMVIPGLIPILAPVIVGFTLGPKALGGVIVGTIVTGIFVAISMTTGGGAWDNAKKYIEDGHHGGKGGEAHKAAVTGDTVGDPYKDTAGPAVNPMIKIINIVSLLIVPLLAKMM</sequence>
<keyword evidence="9" id="KW-0375">Hydrogen ion transport</keyword>
<dbReference type="NCBIfam" id="NF001960">
    <property type="entry name" value="PRK00733.3-5"/>
    <property type="match status" value="1"/>
</dbReference>
<keyword evidence="8 9" id="KW-0472">Membrane</keyword>
<reference evidence="10 11" key="1">
    <citation type="submission" date="2006-10" db="EMBL/GenBank/DDBJ databases">
        <title>Complete sequence of chromosome of Pelobacter propionicus DSM 2379.</title>
        <authorList>
            <consortium name="US DOE Joint Genome Institute"/>
            <person name="Copeland A."/>
            <person name="Lucas S."/>
            <person name="Lapidus A."/>
            <person name="Barry K."/>
            <person name="Detter J.C."/>
            <person name="Glavina del Rio T."/>
            <person name="Hammon N."/>
            <person name="Israni S."/>
            <person name="Dalin E."/>
            <person name="Tice H."/>
            <person name="Pitluck S."/>
            <person name="Saunders E."/>
            <person name="Brettin T."/>
            <person name="Bruce D."/>
            <person name="Han C."/>
            <person name="Tapia R."/>
            <person name="Schmutz J."/>
            <person name="Larimer F."/>
            <person name="Land M."/>
            <person name="Hauser L."/>
            <person name="Kyrpides N."/>
            <person name="Kim E."/>
            <person name="Lovley D."/>
            <person name="Richardson P."/>
        </authorList>
    </citation>
    <scope>NUCLEOTIDE SEQUENCE [LARGE SCALE GENOMIC DNA]</scope>
    <source>
        <strain evidence="11">DSM 2379 / NBRC 103807 / OttBd1</strain>
    </source>
</reference>
<evidence type="ECO:0000256" key="1">
    <source>
        <dbReference type="ARBA" id="ARBA00004127"/>
    </source>
</evidence>
<feature type="transmembrane region" description="Helical" evidence="9">
    <location>
        <begin position="291"/>
        <end position="309"/>
    </location>
</feature>